<protein>
    <recommendedName>
        <fullName evidence="2">Retrotransposon gag domain-containing protein</fullName>
    </recommendedName>
</protein>
<evidence type="ECO:0000313" key="4">
    <source>
        <dbReference type="Proteomes" id="UP001374535"/>
    </source>
</evidence>
<evidence type="ECO:0000259" key="2">
    <source>
        <dbReference type="Pfam" id="PF03732"/>
    </source>
</evidence>
<reference evidence="3 4" key="1">
    <citation type="journal article" date="2023" name="Life. Sci Alliance">
        <title>Evolutionary insights into 3D genome organization and epigenetic landscape of Vigna mungo.</title>
        <authorList>
            <person name="Junaid A."/>
            <person name="Singh B."/>
            <person name="Bhatia S."/>
        </authorList>
    </citation>
    <scope>NUCLEOTIDE SEQUENCE [LARGE SCALE GENOMIC DNA]</scope>
    <source>
        <strain evidence="3">Urdbean</strain>
    </source>
</reference>
<accession>A0AAQ3NBD3</accession>
<dbReference type="AlphaFoldDB" id="A0AAQ3NBD3"/>
<feature type="compositionally biased region" description="Basic and acidic residues" evidence="1">
    <location>
        <begin position="75"/>
        <end position="87"/>
    </location>
</feature>
<feature type="region of interest" description="Disordered" evidence="1">
    <location>
        <begin position="62"/>
        <end position="91"/>
    </location>
</feature>
<sequence length="269" mass="30647">MEGKLDGRLRVVENKLEAMEIAVDEIRAENIALHQDTIAIRQDLQEVMRILGGRARDQEGIFDGSQASVNANRRARQEDETGGRDGECGQSHGRWRKRVELPLFEGLDPLNWINRAEKIFKVQGVLEERVRLASTSMEGSAGYWIRVWRTKARNQSWEGLKDALVMRFGDRNRGSVLVQLSATKQMGTVDESDLDFEGWAGQTKRLPEEQLLEYFLASLQEDIGNQVRIQDSQALMVVMRIAREREEDCKGNKDGVRAEIKTHQRGGRV</sequence>
<keyword evidence="4" id="KW-1185">Reference proteome</keyword>
<name>A0AAQ3NBD3_VIGMU</name>
<evidence type="ECO:0000313" key="3">
    <source>
        <dbReference type="EMBL" id="WVZ05751.1"/>
    </source>
</evidence>
<organism evidence="3 4">
    <name type="scientific">Vigna mungo</name>
    <name type="common">Black gram</name>
    <name type="synonym">Phaseolus mungo</name>
    <dbReference type="NCBI Taxonomy" id="3915"/>
    <lineage>
        <taxon>Eukaryota</taxon>
        <taxon>Viridiplantae</taxon>
        <taxon>Streptophyta</taxon>
        <taxon>Embryophyta</taxon>
        <taxon>Tracheophyta</taxon>
        <taxon>Spermatophyta</taxon>
        <taxon>Magnoliopsida</taxon>
        <taxon>eudicotyledons</taxon>
        <taxon>Gunneridae</taxon>
        <taxon>Pentapetalae</taxon>
        <taxon>rosids</taxon>
        <taxon>fabids</taxon>
        <taxon>Fabales</taxon>
        <taxon>Fabaceae</taxon>
        <taxon>Papilionoideae</taxon>
        <taxon>50 kb inversion clade</taxon>
        <taxon>NPAAA clade</taxon>
        <taxon>indigoferoid/millettioid clade</taxon>
        <taxon>Phaseoleae</taxon>
        <taxon>Vigna</taxon>
    </lineage>
</organism>
<dbReference type="InterPro" id="IPR005162">
    <property type="entry name" value="Retrotrans_gag_dom"/>
</dbReference>
<feature type="domain" description="Retrotransposon gag" evidence="2">
    <location>
        <begin position="131"/>
        <end position="220"/>
    </location>
</feature>
<dbReference type="Proteomes" id="UP001374535">
    <property type="component" value="Chromosome 6"/>
</dbReference>
<dbReference type="Pfam" id="PF03732">
    <property type="entry name" value="Retrotrans_gag"/>
    <property type="match status" value="1"/>
</dbReference>
<dbReference type="EMBL" id="CP144695">
    <property type="protein sequence ID" value="WVZ05751.1"/>
    <property type="molecule type" value="Genomic_DNA"/>
</dbReference>
<gene>
    <name evidence="3" type="ORF">V8G54_019097</name>
</gene>
<evidence type="ECO:0000256" key="1">
    <source>
        <dbReference type="SAM" id="MobiDB-lite"/>
    </source>
</evidence>
<proteinExistence type="predicted"/>